<accession>A0A2P2LRU5</accession>
<keyword evidence="1" id="KW-1133">Transmembrane helix</keyword>
<evidence type="ECO:0000256" key="1">
    <source>
        <dbReference type="SAM" id="Phobius"/>
    </source>
</evidence>
<feature type="transmembrane region" description="Helical" evidence="1">
    <location>
        <begin position="12"/>
        <end position="32"/>
    </location>
</feature>
<evidence type="ECO:0000313" key="2">
    <source>
        <dbReference type="EMBL" id="MBX20687.1"/>
    </source>
</evidence>
<keyword evidence="1" id="KW-0812">Transmembrane</keyword>
<name>A0A2P2LRU5_RHIMU</name>
<proteinExistence type="predicted"/>
<dbReference type="AlphaFoldDB" id="A0A2P2LRU5"/>
<organism evidence="2">
    <name type="scientific">Rhizophora mucronata</name>
    <name type="common">Asiatic mangrove</name>
    <dbReference type="NCBI Taxonomy" id="61149"/>
    <lineage>
        <taxon>Eukaryota</taxon>
        <taxon>Viridiplantae</taxon>
        <taxon>Streptophyta</taxon>
        <taxon>Embryophyta</taxon>
        <taxon>Tracheophyta</taxon>
        <taxon>Spermatophyta</taxon>
        <taxon>Magnoliopsida</taxon>
        <taxon>eudicotyledons</taxon>
        <taxon>Gunneridae</taxon>
        <taxon>Pentapetalae</taxon>
        <taxon>rosids</taxon>
        <taxon>fabids</taxon>
        <taxon>Malpighiales</taxon>
        <taxon>Rhizophoraceae</taxon>
        <taxon>Rhizophora</taxon>
    </lineage>
</organism>
<reference evidence="2" key="1">
    <citation type="submission" date="2018-02" db="EMBL/GenBank/DDBJ databases">
        <title>Rhizophora mucronata_Transcriptome.</title>
        <authorList>
            <person name="Meera S.P."/>
            <person name="Sreeshan A."/>
            <person name="Augustine A."/>
        </authorList>
    </citation>
    <scope>NUCLEOTIDE SEQUENCE</scope>
    <source>
        <tissue evidence="2">Leaf</tissue>
    </source>
</reference>
<protein>
    <submittedName>
        <fullName evidence="2">Uncharacterized protein</fullName>
    </submittedName>
</protein>
<dbReference type="EMBL" id="GGEC01040203">
    <property type="protein sequence ID" value="MBX20687.1"/>
    <property type="molecule type" value="Transcribed_RNA"/>
</dbReference>
<keyword evidence="1" id="KW-0472">Membrane</keyword>
<sequence length="49" mass="5566">MNYKISVCLEHFLVTVDLFPLILCISICPTSVTGQVLCKHCFFDLHLLP</sequence>